<dbReference type="SUPFAM" id="SSF46785">
    <property type="entry name" value="Winged helix' DNA-binding domain"/>
    <property type="match status" value="1"/>
</dbReference>
<evidence type="ECO:0000256" key="1">
    <source>
        <dbReference type="ARBA" id="ARBA00023015"/>
    </source>
</evidence>
<keyword evidence="3" id="KW-0804">Transcription</keyword>
<keyword evidence="2" id="KW-0238">DNA-binding</keyword>
<keyword evidence="1" id="KW-0805">Transcription regulation</keyword>
<dbReference type="eggNOG" id="COG1846">
    <property type="taxonomic scope" value="Bacteria"/>
</dbReference>
<dbReference type="KEGG" id="scd:Spica_1023"/>
<dbReference type="PRINTS" id="PR00598">
    <property type="entry name" value="HTHMARR"/>
</dbReference>
<evidence type="ECO:0000256" key="2">
    <source>
        <dbReference type="ARBA" id="ARBA00023125"/>
    </source>
</evidence>
<dbReference type="Gene3D" id="1.10.10.10">
    <property type="entry name" value="Winged helix-like DNA-binding domain superfamily/Winged helix DNA-binding domain"/>
    <property type="match status" value="1"/>
</dbReference>
<proteinExistence type="predicted"/>
<organism evidence="5 6">
    <name type="scientific">Gracilinema caldarium (strain ATCC 51460 / DSM 7334 / H1)</name>
    <name type="common">Treponema caldarium</name>
    <dbReference type="NCBI Taxonomy" id="744872"/>
    <lineage>
        <taxon>Bacteria</taxon>
        <taxon>Pseudomonadati</taxon>
        <taxon>Spirochaetota</taxon>
        <taxon>Spirochaetia</taxon>
        <taxon>Spirochaetales</taxon>
        <taxon>Breznakiellaceae</taxon>
        <taxon>Gracilinema</taxon>
    </lineage>
</organism>
<protein>
    <submittedName>
        <fullName evidence="5">Regulatory protein MarR</fullName>
    </submittedName>
</protein>
<evidence type="ECO:0000256" key="3">
    <source>
        <dbReference type="ARBA" id="ARBA00023163"/>
    </source>
</evidence>
<dbReference type="GO" id="GO:0003700">
    <property type="term" value="F:DNA-binding transcription factor activity"/>
    <property type="evidence" value="ECO:0007669"/>
    <property type="project" value="InterPro"/>
</dbReference>
<dbReference type="PANTHER" id="PTHR42756">
    <property type="entry name" value="TRANSCRIPTIONAL REGULATOR, MARR"/>
    <property type="match status" value="1"/>
</dbReference>
<dbReference type="HOGENOM" id="CLU_083287_27_4_12"/>
<dbReference type="PANTHER" id="PTHR42756:SF1">
    <property type="entry name" value="TRANSCRIPTIONAL REPRESSOR OF EMRAB OPERON"/>
    <property type="match status" value="1"/>
</dbReference>
<dbReference type="PROSITE" id="PS50995">
    <property type="entry name" value="HTH_MARR_2"/>
    <property type="match status" value="1"/>
</dbReference>
<dbReference type="InterPro" id="IPR036390">
    <property type="entry name" value="WH_DNA-bd_sf"/>
</dbReference>
<dbReference type="GO" id="GO:0003677">
    <property type="term" value="F:DNA binding"/>
    <property type="evidence" value="ECO:0007669"/>
    <property type="project" value="UniProtKB-KW"/>
</dbReference>
<keyword evidence="6" id="KW-1185">Reference proteome</keyword>
<dbReference type="STRING" id="744872.Spica_1023"/>
<dbReference type="InterPro" id="IPR011991">
    <property type="entry name" value="ArsR-like_HTH"/>
</dbReference>
<evidence type="ECO:0000313" key="5">
    <source>
        <dbReference type="EMBL" id="AEJ19172.1"/>
    </source>
</evidence>
<name>F8EXE5_GRAC1</name>
<dbReference type="InterPro" id="IPR000835">
    <property type="entry name" value="HTH_MarR-typ"/>
</dbReference>
<dbReference type="SMART" id="SM00347">
    <property type="entry name" value="HTH_MARR"/>
    <property type="match status" value="1"/>
</dbReference>
<reference evidence="6" key="1">
    <citation type="journal article" date="2013" name="Stand. Genomic Sci.">
        <title>Genome sequence of the thermophilic fresh-water bacterium Spirochaeta caldaria type strain (H1(T)), reclassification of Spirochaeta caldaria, Spirochaeta stenostrepta, and Spirochaeta zuelzerae in the genus Treponema as Treponema caldaria comb. nov., Treponema stenostrepta comb. nov., and Treponema zuelzerae comb. nov., and emendation of the genus Treponema.</title>
        <authorList>
            <person name="Abt B."/>
            <person name="Goker M."/>
            <person name="Scheuner C."/>
            <person name="Han C."/>
            <person name="Lu M."/>
            <person name="Misra M."/>
            <person name="Lapidus A."/>
            <person name="Nolan M."/>
            <person name="Lucas S."/>
            <person name="Hammon N."/>
            <person name="Deshpande S."/>
            <person name="Cheng J.F."/>
            <person name="Tapia R."/>
            <person name="Goodwin L.A."/>
            <person name="Pitluck S."/>
            <person name="Liolios K."/>
            <person name="Pagani I."/>
            <person name="Ivanova N."/>
            <person name="Mavromatis K."/>
            <person name="Mikhailova N."/>
            <person name="Huntemann M."/>
            <person name="Pati A."/>
            <person name="Chen A."/>
            <person name="Palaniappan K."/>
            <person name="Land M."/>
            <person name="Hauser L."/>
            <person name="Jeffries C.D."/>
            <person name="Rohde M."/>
            <person name="Spring S."/>
            <person name="Gronow S."/>
            <person name="Detter J.C."/>
            <person name="Bristow J."/>
            <person name="Eisen J.A."/>
            <person name="Markowitz V."/>
            <person name="Hugenholtz P."/>
            <person name="Kyrpides N.C."/>
            <person name="Woyke T."/>
            <person name="Klenk H.P."/>
        </authorList>
    </citation>
    <scope>NUCLEOTIDE SEQUENCE</scope>
    <source>
        <strain evidence="6">ATCC 51460 / DSM 7334 / H1</strain>
    </source>
</reference>
<dbReference type="AlphaFoldDB" id="F8EXE5"/>
<gene>
    <name evidence="5" type="ordered locus">Spica_1023</name>
</gene>
<accession>F8EXE5</accession>
<dbReference type="CDD" id="cd00090">
    <property type="entry name" value="HTH_ARSR"/>
    <property type="match status" value="1"/>
</dbReference>
<feature type="domain" description="HTH marR-type" evidence="4">
    <location>
        <begin position="4"/>
        <end position="138"/>
    </location>
</feature>
<sequence>MPGEQELARRFIEFTITLKRMFRHVALQTDQHLTEERYRSLLYLLKMEEAGLSELSERLSISASSLCIMLGKLEEEGLVERHRSKEDRRQVRYSCTPKGRERLLAAQTSLLNLLTDRFYNISSEKRDQLMKAFDEIESIFSMIAIDPFEK</sequence>
<dbReference type="EMBL" id="CP002868">
    <property type="protein sequence ID" value="AEJ19172.1"/>
    <property type="molecule type" value="Genomic_DNA"/>
</dbReference>
<dbReference type="InterPro" id="IPR036388">
    <property type="entry name" value="WH-like_DNA-bd_sf"/>
</dbReference>
<dbReference type="RefSeq" id="WP_013968483.1">
    <property type="nucleotide sequence ID" value="NC_015732.1"/>
</dbReference>
<dbReference type="OrthoDB" id="9799663at2"/>
<dbReference type="Proteomes" id="UP000000503">
    <property type="component" value="Chromosome"/>
</dbReference>
<dbReference type="Pfam" id="PF01047">
    <property type="entry name" value="MarR"/>
    <property type="match status" value="1"/>
</dbReference>
<evidence type="ECO:0000259" key="4">
    <source>
        <dbReference type="PROSITE" id="PS50995"/>
    </source>
</evidence>
<evidence type="ECO:0000313" key="6">
    <source>
        <dbReference type="Proteomes" id="UP000000503"/>
    </source>
</evidence>